<comment type="caution">
    <text evidence="2">The sequence shown here is derived from an EMBL/GenBank/DDBJ whole genome shotgun (WGS) entry which is preliminary data.</text>
</comment>
<dbReference type="InterPro" id="IPR036866">
    <property type="entry name" value="RibonucZ/Hydroxyglut_hydro"/>
</dbReference>
<evidence type="ECO:0000259" key="1">
    <source>
        <dbReference type="SMART" id="SM00849"/>
    </source>
</evidence>
<proteinExistence type="predicted"/>
<dbReference type="SMART" id="SM00849">
    <property type="entry name" value="Lactamase_B"/>
    <property type="match status" value="1"/>
</dbReference>
<sequence>MPSGPVTTRATLVLARNPGPMTFEGTNSWLLHEPGSAQAVAVDPGPEDGPHFDALSAAAAVRGARITTVLLSHRHPDHAAGVRAFASTVDAPVAGYDPALADVVLAGGEVLVAGGLRIEVLATPGHSSDSLSFRLPADRAVLTGDAVLGRGAPAILHPDGRLSDMISSLSALRSGVCDRTGSVLLPGHGPPIRHPLAMLDGALAARRRRLAQIAAAVDEGCDTAECITELLYAGLDPKLRRAALATVRAYLAYLENPSAM</sequence>
<evidence type="ECO:0000313" key="3">
    <source>
        <dbReference type="Proteomes" id="UP000656042"/>
    </source>
</evidence>
<reference evidence="2" key="2">
    <citation type="submission" date="2020-09" db="EMBL/GenBank/DDBJ databases">
        <authorList>
            <person name="Sun Q."/>
            <person name="Zhou Y."/>
        </authorList>
    </citation>
    <scope>NUCLEOTIDE SEQUENCE</scope>
    <source>
        <strain evidence="2">CGMCC 4.7299</strain>
    </source>
</reference>
<gene>
    <name evidence="2" type="ORF">GCM10012284_05810</name>
</gene>
<name>A0A8J3FKU1_9ACTN</name>
<dbReference type="AlphaFoldDB" id="A0A8J3FKU1"/>
<dbReference type="InterPro" id="IPR050662">
    <property type="entry name" value="Sec-metab_biosynth-thioest"/>
</dbReference>
<protein>
    <submittedName>
        <fullName evidence="2">MBL fold metallo-hydrolase</fullName>
    </submittedName>
</protein>
<dbReference type="PANTHER" id="PTHR23131">
    <property type="entry name" value="ENDORIBONUCLEASE LACTB2"/>
    <property type="match status" value="1"/>
</dbReference>
<dbReference type="SUPFAM" id="SSF56281">
    <property type="entry name" value="Metallo-hydrolase/oxidoreductase"/>
    <property type="match status" value="1"/>
</dbReference>
<dbReference type="InterPro" id="IPR001279">
    <property type="entry name" value="Metallo-B-lactamas"/>
</dbReference>
<keyword evidence="3" id="KW-1185">Reference proteome</keyword>
<feature type="domain" description="Metallo-beta-lactamase" evidence="1">
    <location>
        <begin position="25"/>
        <end position="188"/>
    </location>
</feature>
<evidence type="ECO:0000313" key="2">
    <source>
        <dbReference type="EMBL" id="GGK74742.1"/>
    </source>
</evidence>
<dbReference type="PANTHER" id="PTHR23131:SF0">
    <property type="entry name" value="ENDORIBONUCLEASE LACTB2"/>
    <property type="match status" value="1"/>
</dbReference>
<accession>A0A8J3FKU1</accession>
<dbReference type="EMBL" id="BMMX01000001">
    <property type="protein sequence ID" value="GGK74742.1"/>
    <property type="molecule type" value="Genomic_DNA"/>
</dbReference>
<dbReference type="Pfam" id="PF00753">
    <property type="entry name" value="Lactamase_B"/>
    <property type="match status" value="1"/>
</dbReference>
<dbReference type="Gene3D" id="3.60.15.10">
    <property type="entry name" value="Ribonuclease Z/Hydroxyacylglutathione hydrolase-like"/>
    <property type="match status" value="2"/>
</dbReference>
<dbReference type="Proteomes" id="UP000656042">
    <property type="component" value="Unassembled WGS sequence"/>
</dbReference>
<organism evidence="2 3">
    <name type="scientific">Mangrovihabitans endophyticus</name>
    <dbReference type="NCBI Taxonomy" id="1751298"/>
    <lineage>
        <taxon>Bacteria</taxon>
        <taxon>Bacillati</taxon>
        <taxon>Actinomycetota</taxon>
        <taxon>Actinomycetes</taxon>
        <taxon>Micromonosporales</taxon>
        <taxon>Micromonosporaceae</taxon>
        <taxon>Mangrovihabitans</taxon>
    </lineage>
</organism>
<reference evidence="2" key="1">
    <citation type="journal article" date="2014" name="Int. J. Syst. Evol. Microbiol.">
        <title>Complete genome sequence of Corynebacterium casei LMG S-19264T (=DSM 44701T), isolated from a smear-ripened cheese.</title>
        <authorList>
            <consortium name="US DOE Joint Genome Institute (JGI-PGF)"/>
            <person name="Walter F."/>
            <person name="Albersmeier A."/>
            <person name="Kalinowski J."/>
            <person name="Ruckert C."/>
        </authorList>
    </citation>
    <scope>NUCLEOTIDE SEQUENCE</scope>
    <source>
        <strain evidence="2">CGMCC 4.7299</strain>
    </source>
</reference>
<dbReference type="CDD" id="cd16278">
    <property type="entry name" value="metallo-hydrolase-like_MBL-fold"/>
    <property type="match status" value="1"/>
</dbReference>